<accession>H0GAX1</accession>
<gene>
    <name evidence="2" type="ORF">SM0020_33418</name>
</gene>
<organism evidence="2 3">
    <name type="scientific">Sinorhizobium meliloti CCNWSX0020</name>
    <dbReference type="NCBI Taxonomy" id="1107881"/>
    <lineage>
        <taxon>Bacteria</taxon>
        <taxon>Pseudomonadati</taxon>
        <taxon>Pseudomonadota</taxon>
        <taxon>Alphaproteobacteria</taxon>
        <taxon>Hyphomicrobiales</taxon>
        <taxon>Rhizobiaceae</taxon>
        <taxon>Sinorhizobium/Ensifer group</taxon>
        <taxon>Sinorhizobium</taxon>
    </lineage>
</organism>
<evidence type="ECO:0000256" key="1">
    <source>
        <dbReference type="SAM" id="MobiDB-lite"/>
    </source>
</evidence>
<reference evidence="2 3" key="1">
    <citation type="journal article" date="2012" name="J. Bacteriol.">
        <title>Draft Genome Sequence of Sinorhizobium meliloti CCNWSX0020, a Nitrogen-Fixing Symbiont with Copper Tolerance Capability Isolated from Lead-Zinc Mine Tailings.</title>
        <authorList>
            <person name="Li Z."/>
            <person name="Ma Z."/>
            <person name="Hao X."/>
            <person name="Wei G."/>
        </authorList>
    </citation>
    <scope>NUCLEOTIDE SEQUENCE [LARGE SCALE GENOMIC DNA]</scope>
    <source>
        <strain evidence="2 3">CCNWSX0020</strain>
    </source>
</reference>
<evidence type="ECO:0000313" key="2">
    <source>
        <dbReference type="EMBL" id="EHK73558.1"/>
    </source>
</evidence>
<name>H0GAX1_RHIML</name>
<dbReference type="PATRIC" id="fig|1107881.3.peg.6740"/>
<dbReference type="EMBL" id="AGVV01000133">
    <property type="protein sequence ID" value="EHK73558.1"/>
    <property type="molecule type" value="Genomic_DNA"/>
</dbReference>
<feature type="region of interest" description="Disordered" evidence="1">
    <location>
        <begin position="29"/>
        <end position="56"/>
    </location>
</feature>
<dbReference type="AlphaFoldDB" id="H0GAX1"/>
<protein>
    <submittedName>
        <fullName evidence="2">Uncharacterized protein</fullName>
    </submittedName>
</protein>
<feature type="compositionally biased region" description="Polar residues" evidence="1">
    <location>
        <begin position="40"/>
        <end position="56"/>
    </location>
</feature>
<proteinExistence type="predicted"/>
<evidence type="ECO:0000313" key="3">
    <source>
        <dbReference type="Proteomes" id="UP000004038"/>
    </source>
</evidence>
<dbReference type="Proteomes" id="UP000004038">
    <property type="component" value="Unassembled WGS sequence"/>
</dbReference>
<sequence>MKTNWEDLSATTIYTRRFLRRRFVSKKIGAPDAAGRATGKTVSMSRAANKGGSTRL</sequence>